<dbReference type="NCBIfam" id="NF004326">
    <property type="entry name" value="PRK05720.1"/>
    <property type="match status" value="1"/>
</dbReference>
<dbReference type="Pfam" id="PF01008">
    <property type="entry name" value="IF-2B"/>
    <property type="match status" value="1"/>
</dbReference>
<keyword evidence="4" id="KW-0648">Protein biosynthesis</keyword>
<reference evidence="4 5" key="1">
    <citation type="journal article" date="2014" name="PLoS ONE">
        <title>The first complete genome sequence of the class fimbriimonadia in the phylum armatimonadetes.</title>
        <authorList>
            <person name="Hu Z.Y."/>
            <person name="Wang Y.Z."/>
            <person name="Im W.T."/>
            <person name="Wang S.Y."/>
            <person name="Zhao G.P."/>
            <person name="Zheng H.J."/>
            <person name="Quan Z.X."/>
        </authorList>
    </citation>
    <scope>NUCLEOTIDE SEQUENCE [LARGE SCALE GENOMIC DNA]</scope>
    <source>
        <strain evidence="4">Gsoil 348</strain>
    </source>
</reference>
<dbReference type="NCBIfam" id="TIGR00524">
    <property type="entry name" value="eIF-2B_rel"/>
    <property type="match status" value="1"/>
</dbReference>
<keyword evidence="3" id="KW-0028">Amino-acid biosynthesis</keyword>
<dbReference type="InterPro" id="IPR037171">
    <property type="entry name" value="NagB/RpiA_transferase-like"/>
</dbReference>
<comment type="similarity">
    <text evidence="3">Belongs to the EIF-2B alpha/beta/delta subunits family. MtnA subfamily.</text>
</comment>
<comment type="function">
    <text evidence="3">Catalyzes the interconversion of methylthioribose-1-phosphate (MTR-1-P) into methylthioribulose-1-phosphate (MTRu-1-P).</text>
</comment>
<dbReference type="STRING" id="661478.OP10G_2233"/>
<comment type="catalytic activity">
    <reaction evidence="2 3">
        <text>5-(methylsulfanyl)-alpha-D-ribose 1-phosphate = 5-(methylsulfanyl)-D-ribulose 1-phosphate</text>
        <dbReference type="Rhea" id="RHEA:19989"/>
        <dbReference type="ChEBI" id="CHEBI:58533"/>
        <dbReference type="ChEBI" id="CHEBI:58548"/>
        <dbReference type="EC" id="5.3.1.23"/>
    </reaction>
</comment>
<evidence type="ECO:0000313" key="5">
    <source>
        <dbReference type="Proteomes" id="UP000027982"/>
    </source>
</evidence>
<dbReference type="Gene3D" id="3.40.50.10470">
    <property type="entry name" value="Translation initiation factor eif-2b, domain 2"/>
    <property type="match status" value="1"/>
</dbReference>
<dbReference type="GO" id="GO:0046523">
    <property type="term" value="F:S-methyl-5-thioribose-1-phosphate isomerase activity"/>
    <property type="evidence" value="ECO:0007669"/>
    <property type="project" value="UniProtKB-UniRule"/>
</dbReference>
<dbReference type="AlphaFoldDB" id="A0A068NQB9"/>
<dbReference type="OrthoDB" id="9803436at2"/>
<dbReference type="GO" id="GO:0003743">
    <property type="term" value="F:translation initiation factor activity"/>
    <property type="evidence" value="ECO:0007669"/>
    <property type="project" value="UniProtKB-KW"/>
</dbReference>
<feature type="binding site" evidence="3">
    <location>
        <begin position="46"/>
        <end position="48"/>
    </location>
    <ligand>
        <name>substrate</name>
    </ligand>
</feature>
<feature type="binding site" evidence="3">
    <location>
        <begin position="230"/>
        <end position="231"/>
    </location>
    <ligand>
        <name>substrate</name>
    </ligand>
</feature>
<protein>
    <recommendedName>
        <fullName evidence="3">Methylthioribose-1-phosphate isomerase</fullName>
        <shortName evidence="3">M1Pi</shortName>
        <shortName evidence="3">MTR-1-P isomerase</shortName>
        <ecNumber evidence="3">5.3.1.23</ecNumber>
    </recommendedName>
    <alternativeName>
        <fullName evidence="3">S-methyl-5-thioribose-1-phosphate isomerase</fullName>
    </alternativeName>
</protein>
<dbReference type="SUPFAM" id="SSF100950">
    <property type="entry name" value="NagB/RpiA/CoA transferase-like"/>
    <property type="match status" value="1"/>
</dbReference>
<dbReference type="FunFam" id="1.20.120.420:FF:000003">
    <property type="entry name" value="Methylthioribose-1-phosphate isomerase"/>
    <property type="match status" value="1"/>
</dbReference>
<dbReference type="PANTHER" id="PTHR43475:SF1">
    <property type="entry name" value="METHYLTHIORIBOSE-1-PHOSPHATE ISOMERASE"/>
    <property type="match status" value="1"/>
</dbReference>
<dbReference type="HOGENOM" id="CLU_016218_1_2_0"/>
<organism evidence="4 5">
    <name type="scientific">Fimbriimonas ginsengisoli Gsoil 348</name>
    <dbReference type="NCBI Taxonomy" id="661478"/>
    <lineage>
        <taxon>Bacteria</taxon>
        <taxon>Bacillati</taxon>
        <taxon>Armatimonadota</taxon>
        <taxon>Fimbriimonadia</taxon>
        <taxon>Fimbriimonadales</taxon>
        <taxon>Fimbriimonadaceae</taxon>
        <taxon>Fimbriimonas</taxon>
    </lineage>
</organism>
<feature type="active site" description="Proton donor" evidence="3">
    <location>
        <position position="220"/>
    </location>
</feature>
<feature type="binding site" evidence="3">
    <location>
        <position position="179"/>
    </location>
    <ligand>
        <name>substrate</name>
    </ligand>
</feature>
<feature type="binding site" evidence="3">
    <location>
        <position position="80"/>
    </location>
    <ligand>
        <name>substrate</name>
    </ligand>
</feature>
<evidence type="ECO:0000256" key="2">
    <source>
        <dbReference type="ARBA" id="ARBA00052401"/>
    </source>
</evidence>
<dbReference type="PANTHER" id="PTHR43475">
    <property type="entry name" value="METHYLTHIORIBOSE-1-PHOSPHATE ISOMERASE"/>
    <property type="match status" value="1"/>
</dbReference>
<gene>
    <name evidence="3" type="primary">mtnA</name>
    <name evidence="4" type="ORF">OP10G_2233</name>
</gene>
<feature type="site" description="Transition state stabilizer" evidence="3">
    <location>
        <position position="140"/>
    </location>
</feature>
<evidence type="ECO:0000256" key="3">
    <source>
        <dbReference type="HAMAP-Rule" id="MF_01678"/>
    </source>
</evidence>
<dbReference type="GO" id="GO:0019509">
    <property type="term" value="P:L-methionine salvage from methylthioadenosine"/>
    <property type="evidence" value="ECO:0007669"/>
    <property type="project" value="UniProtKB-UniRule"/>
</dbReference>
<sequence>MRLTSMRWEDGRLSMLDQRGLPTREEWIPLADHHQVAESIRDMVVRGAPAIGVAAAYGLALAAANGADMDEAAKELAASRPTAVNLFWAIDRIMALPSLNAEAVLAEAKKVEDEDYEMNLAIGRHGQELIHPGWNVLTICNTGALATAGHGTALGVIRSAHDAGKEIHVWSCETRPRQQGLRLTAYELTKEGIPFHSIADSAAASLMRDGRVDCVIAGADRIAANGDTANKIGTYSLAVLARHHGIPFFIAAPTSTLDTKLPNGDAIPIEERGAEEITHIEGIQIAPEACHVFNPGFDVTPGTLIDAIITEEGVHSGPYSFLSERDISSL</sequence>
<comment type="pathway">
    <text evidence="3">Amino-acid biosynthesis; L-methionine biosynthesis via salvage pathway; L-methionine from S-methyl-5-thio-alpha-D-ribose 1-phosphate: step 1/6.</text>
</comment>
<dbReference type="NCBIfam" id="TIGR00512">
    <property type="entry name" value="salvage_mtnA"/>
    <property type="match status" value="1"/>
</dbReference>
<dbReference type="eggNOG" id="COG0182">
    <property type="taxonomic scope" value="Bacteria"/>
</dbReference>
<proteinExistence type="inferred from homology"/>
<keyword evidence="1 3" id="KW-0413">Isomerase</keyword>
<evidence type="ECO:0000256" key="1">
    <source>
        <dbReference type="ARBA" id="ARBA00023235"/>
    </source>
</evidence>
<dbReference type="InterPro" id="IPR027363">
    <property type="entry name" value="M1Pi_N"/>
</dbReference>
<dbReference type="FunFam" id="3.40.50.10470:FF:000006">
    <property type="entry name" value="Methylthioribose-1-phosphate isomerase"/>
    <property type="match status" value="1"/>
</dbReference>
<dbReference type="UniPathway" id="UPA00904">
    <property type="reaction ID" value="UER00874"/>
</dbReference>
<dbReference type="HAMAP" id="MF_01678">
    <property type="entry name" value="Salvage_MtnA"/>
    <property type="match status" value="1"/>
</dbReference>
<dbReference type="EMBL" id="CP007139">
    <property type="protein sequence ID" value="AIE85601.1"/>
    <property type="molecule type" value="Genomic_DNA"/>
</dbReference>
<dbReference type="EC" id="5.3.1.23" evidence="3"/>
<dbReference type="KEGG" id="fgi:OP10G_2233"/>
<dbReference type="InterPro" id="IPR005251">
    <property type="entry name" value="IF-M1Pi"/>
</dbReference>
<keyword evidence="4" id="KW-0396">Initiation factor</keyword>
<dbReference type="Proteomes" id="UP000027982">
    <property type="component" value="Chromosome"/>
</dbReference>
<dbReference type="InterPro" id="IPR000649">
    <property type="entry name" value="IF-2B-related"/>
</dbReference>
<accession>A0A068NQB9</accession>
<name>A0A068NQB9_FIMGI</name>
<dbReference type="InterPro" id="IPR011559">
    <property type="entry name" value="Initiation_fac_2B_a/b/d"/>
</dbReference>
<dbReference type="RefSeq" id="WP_025225836.1">
    <property type="nucleotide sequence ID" value="NZ_CP007139.1"/>
</dbReference>
<dbReference type="Gene3D" id="1.20.120.420">
    <property type="entry name" value="translation initiation factor eif-2b, domain 1"/>
    <property type="match status" value="1"/>
</dbReference>
<evidence type="ECO:0000313" key="4">
    <source>
        <dbReference type="EMBL" id="AIE85601.1"/>
    </source>
</evidence>
<dbReference type="InterPro" id="IPR042529">
    <property type="entry name" value="IF_2B-like_C"/>
</dbReference>
<keyword evidence="5" id="KW-1185">Reference proteome</keyword>
<keyword evidence="3" id="KW-0486">Methionine biosynthesis</keyword>